<keyword evidence="5 7" id="KW-0378">Hydrolase</keyword>
<protein>
    <recommendedName>
        <fullName evidence="8">PPM-type phosphatase domain-containing protein</fullName>
    </recommendedName>
</protein>
<keyword evidence="2" id="KW-0808">Transferase</keyword>
<dbReference type="InterPro" id="IPR000222">
    <property type="entry name" value="PP2C_BS"/>
</dbReference>
<dbReference type="PROSITE" id="PS51746">
    <property type="entry name" value="PPM_2"/>
    <property type="match status" value="1"/>
</dbReference>
<dbReference type="PROSITE" id="PS01032">
    <property type="entry name" value="PPM_1"/>
    <property type="match status" value="1"/>
</dbReference>
<evidence type="ECO:0000256" key="1">
    <source>
        <dbReference type="ARBA" id="ARBA00022603"/>
    </source>
</evidence>
<sequence>MEKWERRWEENQLRWHKDAIDPFLIKHLGKLSEIDKELQLPTSSPKKFLIPLCGKTLDIAYILSLGYHVFGVEGVRKAVETLNEENNFGLEFHEHDSTFKSPNGKLQIYLGDLFTCPFEKWAPFDYVWDKGSLTAIDEGCRLKYKTSMQKSLRIPDSNRYYDFKYLLRTVIYDKSKYDGKGPKCVSEADMEDLYGDWTNITLLESAKLPVGHILHRNVEIGLATAILRSNEHTEDLNLGSVKSFDTNQLPSNSPVEDARAEARCLLTTGMIFGVFDGHGGPACGQVVAKRLLDYVAASLLPKDVLEKIANENLISNVLFDLLEPYNDRFDVVEDLYSLYVKSFEKYIEHLIQHQEEEFVMEKALVSAFVHLDDDISKEAKSGKPQPRKDNIGLISAQLNDLESLYSKTLSVALSGAVACVTHVDKEHLHVASCGDCRAVLGVWNSDTETWIAQPLSTEHNSENAAEVSRIVSEHPESERETVIRNDRLLGLLAPLRAFGDVRFKWTTEEVRRYVAPFLGEQSVILSSLTPPYLTARPDVFYHKLRPKDHFLILATDGLWDLLSPSQAVRLVGEHMSGKTVLRPFSLPTNTPMKLKDIHTTLMSRMESHKLKPIDANAATHLIRHALGGTEHGIDHERISQLLTLPEDAVRLFRDDITVTVLFFNTDFLSTRPL</sequence>
<proteinExistence type="inferred from homology"/>
<keyword evidence="1" id="KW-0489">Methyltransferase</keyword>
<dbReference type="InterPro" id="IPR015655">
    <property type="entry name" value="PP2C"/>
</dbReference>
<evidence type="ECO:0000256" key="4">
    <source>
        <dbReference type="ARBA" id="ARBA00022723"/>
    </source>
</evidence>
<dbReference type="InterPro" id="IPR008854">
    <property type="entry name" value="TPMT"/>
</dbReference>
<organism evidence="9 10">
    <name type="scientific">Orchesella dallaii</name>
    <dbReference type="NCBI Taxonomy" id="48710"/>
    <lineage>
        <taxon>Eukaryota</taxon>
        <taxon>Metazoa</taxon>
        <taxon>Ecdysozoa</taxon>
        <taxon>Arthropoda</taxon>
        <taxon>Hexapoda</taxon>
        <taxon>Collembola</taxon>
        <taxon>Entomobryomorpha</taxon>
        <taxon>Entomobryoidea</taxon>
        <taxon>Orchesellidae</taxon>
        <taxon>Orchesellinae</taxon>
        <taxon>Orchesella</taxon>
    </lineage>
</organism>
<comment type="caution">
    <text evidence="9">The sequence shown here is derived from an EMBL/GenBank/DDBJ whole genome shotgun (WGS) entry which is preliminary data.</text>
</comment>
<evidence type="ECO:0000313" key="9">
    <source>
        <dbReference type="EMBL" id="CAL8102160.1"/>
    </source>
</evidence>
<evidence type="ECO:0000256" key="6">
    <source>
        <dbReference type="ARBA" id="ARBA00022912"/>
    </source>
</evidence>
<dbReference type="SUPFAM" id="SSF53335">
    <property type="entry name" value="S-adenosyl-L-methionine-dependent methyltransferases"/>
    <property type="match status" value="1"/>
</dbReference>
<keyword evidence="6 7" id="KW-0904">Protein phosphatase</keyword>
<evidence type="ECO:0000313" key="10">
    <source>
        <dbReference type="Proteomes" id="UP001642540"/>
    </source>
</evidence>
<evidence type="ECO:0000256" key="2">
    <source>
        <dbReference type="ARBA" id="ARBA00022679"/>
    </source>
</evidence>
<dbReference type="Pfam" id="PF05724">
    <property type="entry name" value="TPMT"/>
    <property type="match status" value="1"/>
</dbReference>
<evidence type="ECO:0000256" key="5">
    <source>
        <dbReference type="ARBA" id="ARBA00022801"/>
    </source>
</evidence>
<dbReference type="EMBL" id="CAXLJM020000033">
    <property type="protein sequence ID" value="CAL8102160.1"/>
    <property type="molecule type" value="Genomic_DNA"/>
</dbReference>
<accession>A0ABP1QJY4</accession>
<evidence type="ECO:0000256" key="3">
    <source>
        <dbReference type="ARBA" id="ARBA00022691"/>
    </source>
</evidence>
<gene>
    <name evidence="9" type="ORF">ODALV1_LOCUS11067</name>
</gene>
<feature type="domain" description="PPM-type phosphatase" evidence="8">
    <location>
        <begin position="241"/>
        <end position="663"/>
    </location>
</feature>
<dbReference type="InterPro" id="IPR029063">
    <property type="entry name" value="SAM-dependent_MTases_sf"/>
</dbReference>
<dbReference type="InterPro" id="IPR036457">
    <property type="entry name" value="PPM-type-like_dom_sf"/>
</dbReference>
<keyword evidence="4" id="KW-0479">Metal-binding</keyword>
<dbReference type="Gene3D" id="3.60.40.10">
    <property type="entry name" value="PPM-type phosphatase domain"/>
    <property type="match status" value="1"/>
</dbReference>
<evidence type="ECO:0000259" key="8">
    <source>
        <dbReference type="PROSITE" id="PS51746"/>
    </source>
</evidence>
<keyword evidence="10" id="KW-1185">Reference proteome</keyword>
<dbReference type="Proteomes" id="UP001642540">
    <property type="component" value="Unassembled WGS sequence"/>
</dbReference>
<dbReference type="PANTHER" id="PTHR13832">
    <property type="entry name" value="PROTEIN PHOSPHATASE 2C"/>
    <property type="match status" value="1"/>
</dbReference>
<dbReference type="CDD" id="cd00143">
    <property type="entry name" value="PP2Cc"/>
    <property type="match status" value="1"/>
</dbReference>
<evidence type="ECO:0000256" key="7">
    <source>
        <dbReference type="RuleBase" id="RU003465"/>
    </source>
</evidence>
<dbReference type="SUPFAM" id="SSF81606">
    <property type="entry name" value="PP2C-like"/>
    <property type="match status" value="1"/>
</dbReference>
<dbReference type="SMART" id="SM00332">
    <property type="entry name" value="PP2Cc"/>
    <property type="match status" value="1"/>
</dbReference>
<reference evidence="9 10" key="1">
    <citation type="submission" date="2024-08" db="EMBL/GenBank/DDBJ databases">
        <authorList>
            <person name="Cucini C."/>
            <person name="Frati F."/>
        </authorList>
    </citation>
    <scope>NUCLEOTIDE SEQUENCE [LARGE SCALE GENOMIC DNA]</scope>
</reference>
<dbReference type="PANTHER" id="PTHR13832:SF792">
    <property type="entry name" value="GM14286P"/>
    <property type="match status" value="1"/>
</dbReference>
<dbReference type="Gene3D" id="3.40.50.150">
    <property type="entry name" value="Vaccinia Virus protein VP39"/>
    <property type="match status" value="1"/>
</dbReference>
<dbReference type="Pfam" id="PF00481">
    <property type="entry name" value="PP2C"/>
    <property type="match status" value="1"/>
</dbReference>
<name>A0ABP1QJY4_9HEXA</name>
<dbReference type="PROSITE" id="PS51585">
    <property type="entry name" value="SAM_MT_TPMT"/>
    <property type="match status" value="1"/>
</dbReference>
<dbReference type="InterPro" id="IPR001932">
    <property type="entry name" value="PPM-type_phosphatase-like_dom"/>
</dbReference>
<keyword evidence="3" id="KW-0949">S-adenosyl-L-methionine</keyword>
<comment type="similarity">
    <text evidence="7">Belongs to the PP2C family.</text>
</comment>